<accession>A0ABT1ACV1</accession>
<name>A0ABT1ACV1_9PSEU</name>
<evidence type="ECO:0000256" key="5">
    <source>
        <dbReference type="ARBA" id="ARBA00022989"/>
    </source>
</evidence>
<dbReference type="InterPro" id="IPR000515">
    <property type="entry name" value="MetI-like"/>
</dbReference>
<feature type="transmembrane region" description="Helical" evidence="7">
    <location>
        <begin position="186"/>
        <end position="205"/>
    </location>
</feature>
<dbReference type="Pfam" id="PF00528">
    <property type="entry name" value="BPD_transp_1"/>
    <property type="match status" value="1"/>
</dbReference>
<protein>
    <submittedName>
        <fullName evidence="9">ABC transporter permease</fullName>
    </submittedName>
</protein>
<evidence type="ECO:0000256" key="6">
    <source>
        <dbReference type="ARBA" id="ARBA00023136"/>
    </source>
</evidence>
<dbReference type="EMBL" id="JAGSOV010000097">
    <property type="protein sequence ID" value="MCO1660886.1"/>
    <property type="molecule type" value="Genomic_DNA"/>
</dbReference>
<feature type="transmembrane region" description="Helical" evidence="7">
    <location>
        <begin position="111"/>
        <end position="133"/>
    </location>
</feature>
<feature type="transmembrane region" description="Helical" evidence="7">
    <location>
        <begin position="145"/>
        <end position="166"/>
    </location>
</feature>
<feature type="transmembrane region" description="Helical" evidence="7">
    <location>
        <begin position="12"/>
        <end position="33"/>
    </location>
</feature>
<dbReference type="RefSeq" id="WP_252446418.1">
    <property type="nucleotide sequence ID" value="NZ_JAGSOV010000097.1"/>
</dbReference>
<comment type="similarity">
    <text evidence="7">Belongs to the binding-protein-dependent transport system permease family.</text>
</comment>
<feature type="transmembrane region" description="Helical" evidence="7">
    <location>
        <begin position="240"/>
        <end position="266"/>
    </location>
</feature>
<dbReference type="CDD" id="cd06261">
    <property type="entry name" value="TM_PBP2"/>
    <property type="match status" value="1"/>
</dbReference>
<dbReference type="Pfam" id="PF19300">
    <property type="entry name" value="BPD_transp_1_N"/>
    <property type="match status" value="1"/>
</dbReference>
<dbReference type="PROSITE" id="PS50928">
    <property type="entry name" value="ABC_TM1"/>
    <property type="match status" value="1"/>
</dbReference>
<evidence type="ECO:0000259" key="8">
    <source>
        <dbReference type="PROSITE" id="PS50928"/>
    </source>
</evidence>
<dbReference type="PANTHER" id="PTHR43163">
    <property type="entry name" value="DIPEPTIDE TRANSPORT SYSTEM PERMEASE PROTEIN DPPB-RELATED"/>
    <property type="match status" value="1"/>
</dbReference>
<keyword evidence="4 7" id="KW-0812">Transmembrane</keyword>
<evidence type="ECO:0000256" key="3">
    <source>
        <dbReference type="ARBA" id="ARBA00022475"/>
    </source>
</evidence>
<keyword evidence="3" id="KW-1003">Cell membrane</keyword>
<keyword evidence="5 7" id="KW-1133">Transmembrane helix</keyword>
<evidence type="ECO:0000256" key="7">
    <source>
        <dbReference type="RuleBase" id="RU363032"/>
    </source>
</evidence>
<gene>
    <name evidence="9" type="ORF">KDL28_38145</name>
</gene>
<dbReference type="InterPro" id="IPR035906">
    <property type="entry name" value="MetI-like_sf"/>
</dbReference>
<dbReference type="InterPro" id="IPR045621">
    <property type="entry name" value="BPD_transp_1_N"/>
</dbReference>
<comment type="subcellular location">
    <subcellularLocation>
        <location evidence="1 7">Cell membrane</location>
        <topology evidence="1 7">Multi-pass membrane protein</topology>
    </subcellularLocation>
</comment>
<organism evidence="9 10">
    <name type="scientific">Pseudonocardia humida</name>
    <dbReference type="NCBI Taxonomy" id="2800819"/>
    <lineage>
        <taxon>Bacteria</taxon>
        <taxon>Bacillati</taxon>
        <taxon>Actinomycetota</taxon>
        <taxon>Actinomycetes</taxon>
        <taxon>Pseudonocardiales</taxon>
        <taxon>Pseudonocardiaceae</taxon>
        <taxon>Pseudonocardia</taxon>
    </lineage>
</organism>
<evidence type="ECO:0000256" key="4">
    <source>
        <dbReference type="ARBA" id="ARBA00022692"/>
    </source>
</evidence>
<keyword evidence="2 7" id="KW-0813">Transport</keyword>
<dbReference type="PANTHER" id="PTHR43163:SF9">
    <property type="entry name" value="ABC TRANSPORTER PERMEASE PROTEIN"/>
    <property type="match status" value="1"/>
</dbReference>
<proteinExistence type="inferred from homology"/>
<sequence length="324" mass="33504">MIVLRPAAVVGARALAGTLAVLLVASVLVFGLVRSAPGDPVDVQLGEAGGVGLSRSDIDRIRTERRVELGLDRPLPEQYVRWLGRMVTGDWGTSYVSGRSVRAEVLDRVPASLVLAVSGFAVAVVLAVGLALLASRRPGGPTDQVVRLATLATVAVPSFLLGTLALQVATAATGYRIAGPATAGRIWLPALVLGVAVTPTLSRVLRASLIAERGRLYAVAAQARGASAGRTLLRHVLRPALAPALTLGGLAFASLVTGSVITEAVFSWPGVGRYAVDAISAQDYPVVQAYVVLATALVVLVNRGVDLVQRLVDPRGDARAEAVA</sequence>
<feature type="transmembrane region" description="Helical" evidence="7">
    <location>
        <begin position="286"/>
        <end position="305"/>
    </location>
</feature>
<keyword evidence="6 7" id="KW-0472">Membrane</keyword>
<evidence type="ECO:0000256" key="1">
    <source>
        <dbReference type="ARBA" id="ARBA00004651"/>
    </source>
</evidence>
<dbReference type="Proteomes" id="UP001165283">
    <property type="component" value="Unassembled WGS sequence"/>
</dbReference>
<comment type="caution">
    <text evidence="9">The sequence shown here is derived from an EMBL/GenBank/DDBJ whole genome shotgun (WGS) entry which is preliminary data.</text>
</comment>
<evidence type="ECO:0000313" key="10">
    <source>
        <dbReference type="Proteomes" id="UP001165283"/>
    </source>
</evidence>
<dbReference type="SUPFAM" id="SSF161098">
    <property type="entry name" value="MetI-like"/>
    <property type="match status" value="1"/>
</dbReference>
<keyword evidence="10" id="KW-1185">Reference proteome</keyword>
<reference evidence="9" key="1">
    <citation type="submission" date="2021-04" db="EMBL/GenBank/DDBJ databases">
        <title>Pseudonocardia sp. nov., isolated from sandy soil of mangrove forest.</title>
        <authorList>
            <person name="Zan Z."/>
            <person name="Huang R."/>
            <person name="Liu W."/>
        </authorList>
    </citation>
    <scope>NUCLEOTIDE SEQUENCE</scope>
    <source>
        <strain evidence="9">S2-4</strain>
    </source>
</reference>
<evidence type="ECO:0000256" key="2">
    <source>
        <dbReference type="ARBA" id="ARBA00022448"/>
    </source>
</evidence>
<feature type="domain" description="ABC transmembrane type-1" evidence="8">
    <location>
        <begin position="109"/>
        <end position="305"/>
    </location>
</feature>
<evidence type="ECO:0000313" key="9">
    <source>
        <dbReference type="EMBL" id="MCO1660886.1"/>
    </source>
</evidence>
<dbReference type="Gene3D" id="1.10.3720.10">
    <property type="entry name" value="MetI-like"/>
    <property type="match status" value="1"/>
</dbReference>